<feature type="signal peptide" evidence="1">
    <location>
        <begin position="1"/>
        <end position="18"/>
    </location>
</feature>
<evidence type="ECO:0000313" key="2">
    <source>
        <dbReference type="EMBL" id="TKW10505.1"/>
    </source>
</evidence>
<proteinExistence type="predicted"/>
<evidence type="ECO:0000313" key="3">
    <source>
        <dbReference type="Proteomes" id="UP000298652"/>
    </source>
</evidence>
<dbReference type="Gramene" id="TKW10505">
    <property type="protein sequence ID" value="TKW10505"/>
    <property type="gene ID" value="SEVIR_6G168950v2"/>
</dbReference>
<keyword evidence="1" id="KW-0732">Signal</keyword>
<feature type="chain" id="PRO_5020329539" description="Secreted protein" evidence="1">
    <location>
        <begin position="19"/>
        <end position="87"/>
    </location>
</feature>
<evidence type="ECO:0000256" key="1">
    <source>
        <dbReference type="SAM" id="SignalP"/>
    </source>
</evidence>
<evidence type="ECO:0008006" key="4">
    <source>
        <dbReference type="Google" id="ProtNLM"/>
    </source>
</evidence>
<sequence>MMQLLLRAHFSLCQSSPASPCCCCCCKLQAQALLRRDKKGLQDGGGEIRPVWAGSRPYLALRLPYVSPPEEGRVGAVAQLDPYFGAR</sequence>
<keyword evidence="3" id="KW-1185">Reference proteome</keyword>
<organism evidence="2 3">
    <name type="scientific">Setaria viridis</name>
    <name type="common">Green bristlegrass</name>
    <name type="synonym">Setaria italica subsp. viridis</name>
    <dbReference type="NCBI Taxonomy" id="4556"/>
    <lineage>
        <taxon>Eukaryota</taxon>
        <taxon>Viridiplantae</taxon>
        <taxon>Streptophyta</taxon>
        <taxon>Embryophyta</taxon>
        <taxon>Tracheophyta</taxon>
        <taxon>Spermatophyta</taxon>
        <taxon>Magnoliopsida</taxon>
        <taxon>Liliopsida</taxon>
        <taxon>Poales</taxon>
        <taxon>Poaceae</taxon>
        <taxon>PACMAD clade</taxon>
        <taxon>Panicoideae</taxon>
        <taxon>Panicodae</taxon>
        <taxon>Paniceae</taxon>
        <taxon>Cenchrinae</taxon>
        <taxon>Setaria</taxon>
    </lineage>
</organism>
<gene>
    <name evidence="2" type="ORF">SEVIR_6G168950v2</name>
</gene>
<name>A0A4U6U7J0_SETVI</name>
<dbReference type="EMBL" id="CM016557">
    <property type="protein sequence ID" value="TKW10505.1"/>
    <property type="molecule type" value="Genomic_DNA"/>
</dbReference>
<accession>A0A4U6U7J0</accession>
<dbReference type="Proteomes" id="UP000298652">
    <property type="component" value="Chromosome 6"/>
</dbReference>
<dbReference type="AlphaFoldDB" id="A0A4U6U7J0"/>
<protein>
    <recommendedName>
        <fullName evidence="4">Secreted protein</fullName>
    </recommendedName>
</protein>
<reference evidence="2" key="1">
    <citation type="submission" date="2019-03" db="EMBL/GenBank/DDBJ databases">
        <title>WGS assembly of Setaria viridis.</title>
        <authorList>
            <person name="Huang P."/>
            <person name="Jenkins J."/>
            <person name="Grimwood J."/>
            <person name="Barry K."/>
            <person name="Healey A."/>
            <person name="Mamidi S."/>
            <person name="Sreedasyam A."/>
            <person name="Shu S."/>
            <person name="Feldman M."/>
            <person name="Wu J."/>
            <person name="Yu Y."/>
            <person name="Chen C."/>
            <person name="Johnson J."/>
            <person name="Rokhsar D."/>
            <person name="Baxter I."/>
            <person name="Schmutz J."/>
            <person name="Brutnell T."/>
            <person name="Kellogg E."/>
        </authorList>
    </citation>
    <scope>NUCLEOTIDE SEQUENCE [LARGE SCALE GENOMIC DNA]</scope>
</reference>